<dbReference type="InterPro" id="IPR017938">
    <property type="entry name" value="Riboflavin_synthase-like_b-brl"/>
</dbReference>
<dbReference type="Gene3D" id="2.40.30.10">
    <property type="entry name" value="Translation factors"/>
    <property type="match status" value="1"/>
</dbReference>
<keyword evidence="4" id="KW-1185">Reference proteome</keyword>
<dbReference type="SUPFAM" id="SSF63380">
    <property type="entry name" value="Riboflavin synthase domain-like"/>
    <property type="match status" value="1"/>
</dbReference>
<reference evidence="3 4" key="1">
    <citation type="journal article" date="2013" name="PLoS ONE">
        <title>Cultivation and Complete Genome Sequencing of Gloeobacter kilaueensis sp. nov., from a Lava Cave in Kilauea Caldera, Hawai'i.</title>
        <authorList>
            <person name="Saw J.H."/>
            <person name="Schatz M."/>
            <person name="Brown M.V."/>
            <person name="Kunkel D.D."/>
            <person name="Foster J.S."/>
            <person name="Shick H."/>
            <person name="Christensen S."/>
            <person name="Hou S."/>
            <person name="Wan X."/>
            <person name="Donachie S.P."/>
        </authorList>
    </citation>
    <scope>NUCLEOTIDE SEQUENCE [LARGE SCALE GENOMIC DNA]</scope>
    <source>
        <strain evidence="4">JS</strain>
    </source>
</reference>
<evidence type="ECO:0000259" key="2">
    <source>
        <dbReference type="PROSITE" id="PS51384"/>
    </source>
</evidence>
<accession>U5QD23</accession>
<dbReference type="InterPro" id="IPR039261">
    <property type="entry name" value="FNR_nucleotide-bd"/>
</dbReference>
<evidence type="ECO:0000313" key="3">
    <source>
        <dbReference type="EMBL" id="AGY56786.1"/>
    </source>
</evidence>
<dbReference type="InterPro" id="IPR008333">
    <property type="entry name" value="Cbr1-like_FAD-bd_dom"/>
</dbReference>
<dbReference type="Pfam" id="PF00175">
    <property type="entry name" value="NAD_binding_1"/>
    <property type="match status" value="1"/>
</dbReference>
<dbReference type="eggNOG" id="COG1018">
    <property type="taxonomic scope" value="Bacteria"/>
</dbReference>
<dbReference type="AlphaFoldDB" id="U5QD23"/>
<gene>
    <name evidence="3" type="ORF">GKIL_0540</name>
</gene>
<dbReference type="PRINTS" id="PR00410">
    <property type="entry name" value="PHEHYDRXLASE"/>
</dbReference>
<feature type="domain" description="FAD-binding FR-type" evidence="2">
    <location>
        <begin position="25"/>
        <end position="130"/>
    </location>
</feature>
<dbReference type="EMBL" id="CP003587">
    <property type="protein sequence ID" value="AGY56786.1"/>
    <property type="molecule type" value="Genomic_DNA"/>
</dbReference>
<dbReference type="HOGENOM" id="CLU_962282_0_0_3"/>
<feature type="region of interest" description="Disordered" evidence="1">
    <location>
        <begin position="1"/>
        <end position="23"/>
    </location>
</feature>
<dbReference type="Proteomes" id="UP000017396">
    <property type="component" value="Chromosome"/>
</dbReference>
<dbReference type="GO" id="GO:0016491">
    <property type="term" value="F:oxidoreductase activity"/>
    <property type="evidence" value="ECO:0007669"/>
    <property type="project" value="InterPro"/>
</dbReference>
<evidence type="ECO:0000256" key="1">
    <source>
        <dbReference type="SAM" id="MobiDB-lite"/>
    </source>
</evidence>
<dbReference type="OrthoDB" id="581532at2"/>
<organism evidence="3 4">
    <name type="scientific">Gloeobacter kilaueensis (strain ATCC BAA-2537 / CCAP 1431/1 / ULC 316 / JS1)</name>
    <dbReference type="NCBI Taxonomy" id="1183438"/>
    <lineage>
        <taxon>Bacteria</taxon>
        <taxon>Bacillati</taxon>
        <taxon>Cyanobacteriota</taxon>
        <taxon>Cyanophyceae</taxon>
        <taxon>Gloeobacterales</taxon>
        <taxon>Gloeobacteraceae</taxon>
        <taxon>Gloeobacter</taxon>
    </lineage>
</organism>
<name>U5QD23_GLOK1</name>
<dbReference type="InterPro" id="IPR017927">
    <property type="entry name" value="FAD-bd_FR_type"/>
</dbReference>
<dbReference type="InterPro" id="IPR050415">
    <property type="entry name" value="MRET"/>
</dbReference>
<dbReference type="STRING" id="1183438.GKIL_0540"/>
<dbReference type="InterPro" id="IPR001433">
    <property type="entry name" value="OxRdtase_FAD/NAD-bd"/>
</dbReference>
<dbReference type="Pfam" id="PF00970">
    <property type="entry name" value="FAD_binding_6"/>
    <property type="match status" value="1"/>
</dbReference>
<protein>
    <submittedName>
        <fullName evidence="3">Oxidoreductase FAD/NAD(P)-binding domain protein</fullName>
    </submittedName>
</protein>
<dbReference type="PANTHER" id="PTHR47354">
    <property type="entry name" value="NADH OXIDOREDUCTASE HCR"/>
    <property type="match status" value="1"/>
</dbReference>
<dbReference type="KEGG" id="glj:GKIL_0540"/>
<dbReference type="SUPFAM" id="SSF52343">
    <property type="entry name" value="Ferredoxin reductase-like, C-terminal NADP-linked domain"/>
    <property type="match status" value="1"/>
</dbReference>
<sequence length="262" mass="29560">MIAQTQNDRQRPARSVSPPAMNIQPDDYRAQVLCVVQMTPTIWSLHLGIDEESSGGSIPFRFLPGQAIWPRFEREGRTFTKIYSIASTPLIAPEVELCISRVGWASDYMCRLKPGDWVDLRGPYGMMTLEAVPERDVVYVAEGSGIAPIKSHIEWLFAQDNPPNVWLFYGGADPSEIAYHALWKDLAAHNLKFRYIPTVRSGEGEEFEPGSVEEAVAAFIRQPRALQVDICAVEDRVDTIKHALLQHGFEPAHLRTERFCSY</sequence>
<dbReference type="PROSITE" id="PS51384">
    <property type="entry name" value="FAD_FR"/>
    <property type="match status" value="1"/>
</dbReference>
<evidence type="ECO:0000313" key="4">
    <source>
        <dbReference type="Proteomes" id="UP000017396"/>
    </source>
</evidence>
<dbReference type="CDD" id="cd00322">
    <property type="entry name" value="FNR_like"/>
    <property type="match status" value="1"/>
</dbReference>
<proteinExistence type="predicted"/>
<dbReference type="PANTHER" id="PTHR47354:SF5">
    <property type="entry name" value="PROTEIN RFBI"/>
    <property type="match status" value="1"/>
</dbReference>
<dbReference type="Gene3D" id="3.40.50.80">
    <property type="entry name" value="Nucleotide-binding domain of ferredoxin-NADP reductase (FNR) module"/>
    <property type="match status" value="1"/>
</dbReference>